<proteinExistence type="predicted"/>
<accession>A0A251U7Z8</accession>
<evidence type="ECO:0000256" key="1">
    <source>
        <dbReference type="SAM" id="MobiDB-lite"/>
    </source>
</evidence>
<evidence type="ECO:0000256" key="2">
    <source>
        <dbReference type="SAM" id="Phobius"/>
    </source>
</evidence>
<reference evidence="3 5" key="1">
    <citation type="journal article" date="2017" name="Nature">
        <title>The sunflower genome provides insights into oil metabolism, flowering and Asterid evolution.</title>
        <authorList>
            <person name="Badouin H."/>
            <person name="Gouzy J."/>
            <person name="Grassa C.J."/>
            <person name="Murat F."/>
            <person name="Staton S.E."/>
            <person name="Cottret L."/>
            <person name="Lelandais-Briere C."/>
            <person name="Owens G.L."/>
            <person name="Carrere S."/>
            <person name="Mayjonade B."/>
            <person name="Legrand L."/>
            <person name="Gill N."/>
            <person name="Kane N.C."/>
            <person name="Bowers J.E."/>
            <person name="Hubner S."/>
            <person name="Bellec A."/>
            <person name="Berard A."/>
            <person name="Berges H."/>
            <person name="Blanchet N."/>
            <person name="Boniface M.C."/>
            <person name="Brunel D."/>
            <person name="Catrice O."/>
            <person name="Chaidir N."/>
            <person name="Claudel C."/>
            <person name="Donnadieu C."/>
            <person name="Faraut T."/>
            <person name="Fievet G."/>
            <person name="Helmstetter N."/>
            <person name="King M."/>
            <person name="Knapp S.J."/>
            <person name="Lai Z."/>
            <person name="Le Paslier M.C."/>
            <person name="Lippi Y."/>
            <person name="Lorenzon L."/>
            <person name="Mandel J.R."/>
            <person name="Marage G."/>
            <person name="Marchand G."/>
            <person name="Marquand E."/>
            <person name="Bret-Mestries E."/>
            <person name="Morien E."/>
            <person name="Nambeesan S."/>
            <person name="Nguyen T."/>
            <person name="Pegot-Espagnet P."/>
            <person name="Pouilly N."/>
            <person name="Raftis F."/>
            <person name="Sallet E."/>
            <person name="Schiex T."/>
            <person name="Thomas J."/>
            <person name="Vandecasteele C."/>
            <person name="Vares D."/>
            <person name="Vear F."/>
            <person name="Vautrin S."/>
            <person name="Crespi M."/>
            <person name="Mangin B."/>
            <person name="Burke J.M."/>
            <person name="Salse J."/>
            <person name="Munos S."/>
            <person name="Vincourt P."/>
            <person name="Rieseberg L.H."/>
            <person name="Langlade N.B."/>
        </authorList>
    </citation>
    <scope>NUCLEOTIDE SEQUENCE [LARGE SCALE GENOMIC DNA]</scope>
    <source>
        <strain evidence="5">cv. SF193</strain>
        <tissue evidence="3">Leaves</tissue>
    </source>
</reference>
<evidence type="ECO:0008006" key="6">
    <source>
        <dbReference type="Google" id="ProtNLM"/>
    </source>
</evidence>
<evidence type="ECO:0000313" key="5">
    <source>
        <dbReference type="Proteomes" id="UP000215914"/>
    </source>
</evidence>
<feature type="region of interest" description="Disordered" evidence="1">
    <location>
        <begin position="29"/>
        <end position="48"/>
    </location>
</feature>
<organism evidence="4 5">
    <name type="scientific">Helianthus annuus</name>
    <name type="common">Common sunflower</name>
    <dbReference type="NCBI Taxonomy" id="4232"/>
    <lineage>
        <taxon>Eukaryota</taxon>
        <taxon>Viridiplantae</taxon>
        <taxon>Streptophyta</taxon>
        <taxon>Embryophyta</taxon>
        <taxon>Tracheophyta</taxon>
        <taxon>Spermatophyta</taxon>
        <taxon>Magnoliopsida</taxon>
        <taxon>eudicotyledons</taxon>
        <taxon>Gunneridae</taxon>
        <taxon>Pentapetalae</taxon>
        <taxon>asterids</taxon>
        <taxon>campanulids</taxon>
        <taxon>Asterales</taxon>
        <taxon>Asteraceae</taxon>
        <taxon>Asteroideae</taxon>
        <taxon>Heliantheae alliance</taxon>
        <taxon>Heliantheae</taxon>
        <taxon>Helianthus</taxon>
    </lineage>
</organism>
<dbReference type="PANTHER" id="PTHR34189">
    <property type="entry name" value="TRANSMEMBRANE PROTEIN"/>
    <property type="match status" value="1"/>
</dbReference>
<keyword evidence="2" id="KW-1133">Transmembrane helix</keyword>
<reference evidence="4" key="2">
    <citation type="submission" date="2017-02" db="EMBL/GenBank/DDBJ databases">
        <title>Sunflower complete genome.</title>
        <authorList>
            <person name="Langlade N."/>
            <person name="Munos S."/>
        </authorList>
    </citation>
    <scope>NUCLEOTIDE SEQUENCE [LARGE SCALE GENOMIC DNA]</scope>
    <source>
        <tissue evidence="4">Leaves</tissue>
    </source>
</reference>
<dbReference type="AlphaFoldDB" id="A0A251U7Z8"/>
<keyword evidence="2" id="KW-0812">Transmembrane</keyword>
<gene>
    <name evidence="4" type="ORF">HannXRQ_Chr08g0229131</name>
    <name evidence="3" type="ORF">HanXRQr2_Chr08g0345371</name>
</gene>
<sequence>MYRSSSATMFRSDEHLLSVSSLVKSTQPLDDNLSIYDPSSPDGTKKEHYKSSKENVIHLIPLVLLLCGFVLWFFSHPISEGTQRN</sequence>
<evidence type="ECO:0000313" key="4">
    <source>
        <dbReference type="EMBL" id="OTG18996.1"/>
    </source>
</evidence>
<name>A0A251U7Z8_HELAN</name>
<dbReference type="PANTHER" id="PTHR34189:SF13">
    <property type="entry name" value="TRANSMEMBRANE PROTEIN"/>
    <property type="match status" value="1"/>
</dbReference>
<dbReference type="Proteomes" id="UP000215914">
    <property type="component" value="Chromosome 8"/>
</dbReference>
<dbReference type="EMBL" id="MNCJ02000323">
    <property type="protein sequence ID" value="KAF5795922.1"/>
    <property type="molecule type" value="Genomic_DNA"/>
</dbReference>
<dbReference type="STRING" id="4232.A0A251U7Z8"/>
<keyword evidence="2" id="KW-0472">Membrane</keyword>
<keyword evidence="5" id="KW-1185">Reference proteome</keyword>
<dbReference type="EMBL" id="CM007897">
    <property type="protein sequence ID" value="OTG18996.1"/>
    <property type="molecule type" value="Genomic_DNA"/>
</dbReference>
<evidence type="ECO:0000313" key="3">
    <source>
        <dbReference type="EMBL" id="KAF5795922.1"/>
    </source>
</evidence>
<dbReference type="InParanoid" id="A0A251U7Z8"/>
<protein>
    <recommendedName>
        <fullName evidence="6">Transmembrane protein</fullName>
    </recommendedName>
</protein>
<dbReference type="Gramene" id="mRNA:HanXRQr2_Chr08g0345371">
    <property type="protein sequence ID" value="CDS:HanXRQr2_Chr08g0345371.1"/>
    <property type="gene ID" value="HanXRQr2_Chr08g0345371"/>
</dbReference>
<feature type="transmembrane region" description="Helical" evidence="2">
    <location>
        <begin position="56"/>
        <end position="75"/>
    </location>
</feature>
<reference evidence="3" key="3">
    <citation type="submission" date="2020-06" db="EMBL/GenBank/DDBJ databases">
        <title>Helianthus annuus Genome sequencing and assembly Release 2.</title>
        <authorList>
            <person name="Gouzy J."/>
            <person name="Langlade N."/>
            <person name="Munos S."/>
        </authorList>
    </citation>
    <scope>NUCLEOTIDE SEQUENCE</scope>
    <source>
        <tissue evidence="3">Leaves</tissue>
    </source>
</reference>